<gene>
    <name evidence="2" type="ORF">F511_14915</name>
</gene>
<feature type="signal peptide" evidence="1">
    <location>
        <begin position="1"/>
        <end position="21"/>
    </location>
</feature>
<evidence type="ECO:0000313" key="3">
    <source>
        <dbReference type="Proteomes" id="UP000250235"/>
    </source>
</evidence>
<dbReference type="EMBL" id="KV000358">
    <property type="protein sequence ID" value="KZV40345.1"/>
    <property type="molecule type" value="Genomic_DNA"/>
</dbReference>
<keyword evidence="3" id="KW-1185">Reference proteome</keyword>
<proteinExistence type="predicted"/>
<organism evidence="2 3">
    <name type="scientific">Dorcoceras hygrometricum</name>
    <dbReference type="NCBI Taxonomy" id="472368"/>
    <lineage>
        <taxon>Eukaryota</taxon>
        <taxon>Viridiplantae</taxon>
        <taxon>Streptophyta</taxon>
        <taxon>Embryophyta</taxon>
        <taxon>Tracheophyta</taxon>
        <taxon>Spermatophyta</taxon>
        <taxon>Magnoliopsida</taxon>
        <taxon>eudicotyledons</taxon>
        <taxon>Gunneridae</taxon>
        <taxon>Pentapetalae</taxon>
        <taxon>asterids</taxon>
        <taxon>lamiids</taxon>
        <taxon>Lamiales</taxon>
        <taxon>Gesneriaceae</taxon>
        <taxon>Didymocarpoideae</taxon>
        <taxon>Trichosporeae</taxon>
        <taxon>Loxocarpinae</taxon>
        <taxon>Dorcoceras</taxon>
    </lineage>
</organism>
<sequence length="238" mass="26393">MELSLCPLLLHAFCHLVSATAEPCLPAAGLVIPAAATCWFPLRDVPAGYYHRKIHRLNISAKAKLCRIHLSKRHRLTTANIKFQRLLTAESFSSVHSRKTVLCSTADSADVKVADPPVVSTADPDFLLLQLVHLSLSAPAGRCIFFLSFDQHLLSTSDQLLLLSSTTDQTLHFHMRPILLPPKRPNELALQLSYLIHLTAAQILMTSRLLKSSISLDEVTTAEYFSFASIQTFLLHNC</sequence>
<evidence type="ECO:0000313" key="2">
    <source>
        <dbReference type="EMBL" id="KZV40345.1"/>
    </source>
</evidence>
<name>A0A2Z7C7Q9_9LAMI</name>
<evidence type="ECO:0000256" key="1">
    <source>
        <dbReference type="SAM" id="SignalP"/>
    </source>
</evidence>
<keyword evidence="1" id="KW-0732">Signal</keyword>
<dbReference type="AlphaFoldDB" id="A0A2Z7C7Q9"/>
<protein>
    <submittedName>
        <fullName evidence="2">Bifunctional aspartokinase/homoserine dehydrogenase 1, chloroplastic-like</fullName>
    </submittedName>
</protein>
<keyword evidence="2" id="KW-0418">Kinase</keyword>
<reference evidence="2 3" key="1">
    <citation type="journal article" date="2015" name="Proc. Natl. Acad. Sci. U.S.A.">
        <title>The resurrection genome of Boea hygrometrica: A blueprint for survival of dehydration.</title>
        <authorList>
            <person name="Xiao L."/>
            <person name="Yang G."/>
            <person name="Zhang L."/>
            <person name="Yang X."/>
            <person name="Zhao S."/>
            <person name="Ji Z."/>
            <person name="Zhou Q."/>
            <person name="Hu M."/>
            <person name="Wang Y."/>
            <person name="Chen M."/>
            <person name="Xu Y."/>
            <person name="Jin H."/>
            <person name="Xiao X."/>
            <person name="Hu G."/>
            <person name="Bao F."/>
            <person name="Hu Y."/>
            <person name="Wan P."/>
            <person name="Li L."/>
            <person name="Deng X."/>
            <person name="Kuang T."/>
            <person name="Xiang C."/>
            <person name="Zhu J.K."/>
            <person name="Oliver M.J."/>
            <person name="He Y."/>
        </authorList>
    </citation>
    <scope>NUCLEOTIDE SEQUENCE [LARGE SCALE GENOMIC DNA]</scope>
    <source>
        <strain evidence="3">cv. XS01</strain>
    </source>
</reference>
<keyword evidence="2" id="KW-0808">Transferase</keyword>
<dbReference type="GO" id="GO:0016301">
    <property type="term" value="F:kinase activity"/>
    <property type="evidence" value="ECO:0007669"/>
    <property type="project" value="UniProtKB-KW"/>
</dbReference>
<dbReference type="Proteomes" id="UP000250235">
    <property type="component" value="Unassembled WGS sequence"/>
</dbReference>
<feature type="chain" id="PRO_5016355274" evidence="1">
    <location>
        <begin position="22"/>
        <end position="238"/>
    </location>
</feature>
<accession>A0A2Z7C7Q9</accession>